<dbReference type="Proteomes" id="UP000188967">
    <property type="component" value="Unassembled WGS sequence"/>
</dbReference>
<evidence type="ECO:0000313" key="4">
    <source>
        <dbReference type="Proteomes" id="UP000188967"/>
    </source>
</evidence>
<accession>A0A1V2GCV6</accession>
<dbReference type="RefSeq" id="WP_076795841.1">
    <property type="nucleotide sequence ID" value="NZ_JBAGRA010000020.1"/>
</dbReference>
<keyword evidence="2" id="KW-0472">Membrane</keyword>
<evidence type="ECO:0000256" key="1">
    <source>
        <dbReference type="SAM" id="MobiDB-lite"/>
    </source>
</evidence>
<organism evidence="3 4">
    <name type="scientific">Escherichia coli</name>
    <dbReference type="NCBI Taxonomy" id="562"/>
    <lineage>
        <taxon>Bacteria</taxon>
        <taxon>Pseudomonadati</taxon>
        <taxon>Pseudomonadota</taxon>
        <taxon>Gammaproteobacteria</taxon>
        <taxon>Enterobacterales</taxon>
        <taxon>Enterobacteriaceae</taxon>
        <taxon>Escherichia</taxon>
    </lineage>
</organism>
<proteinExistence type="predicted"/>
<keyword evidence="2" id="KW-1133">Transmembrane helix</keyword>
<reference evidence="3 4" key="1">
    <citation type="submission" date="2017-01" db="EMBL/GenBank/DDBJ databases">
        <title>Draft genome sequence of an E. coli strain isolated from human, in Amazon, Brazil.</title>
        <authorList>
            <person name="Moura Q."/>
            <person name="Fernandes M.R."/>
            <person name="Cerdeira L."/>
            <person name="Vianello M."/>
            <person name="Souza T.A."/>
            <person name="Ienne S."/>
            <person name="Lincopan N."/>
        </authorList>
    </citation>
    <scope>NUCLEOTIDE SEQUENCE [LARGE SCALE GENOMIC DNA]</scope>
    <source>
        <strain evidence="3 4">ICBEcBL-II-13</strain>
    </source>
</reference>
<gene>
    <name evidence="3" type="ORF">BXT93_17275</name>
</gene>
<name>A0A1V2GCV6_ECOLX</name>
<evidence type="ECO:0000256" key="2">
    <source>
        <dbReference type="SAM" id="Phobius"/>
    </source>
</evidence>
<dbReference type="AlphaFoldDB" id="A0A1V2GCV6"/>
<sequence length="131" mass="14306">MRNLILNKTLAVPTIFFFLLCIKGGDLAAWVMGNTNLATWLEENKLGITFSGSDFSILPAIAVIAGMCSFSLLIQFVIEMAFDVFDAFTATPVVTEAAEEKSTKPVINLAEKQEPTVTLPTTESGEDKEKR</sequence>
<comment type="caution">
    <text evidence="3">The sequence shown here is derived from an EMBL/GenBank/DDBJ whole genome shotgun (WGS) entry which is preliminary data.</text>
</comment>
<feature type="transmembrane region" description="Helical" evidence="2">
    <location>
        <begin position="57"/>
        <end position="78"/>
    </location>
</feature>
<keyword evidence="2" id="KW-0812">Transmembrane</keyword>
<feature type="region of interest" description="Disordered" evidence="1">
    <location>
        <begin position="110"/>
        <end position="131"/>
    </location>
</feature>
<dbReference type="EMBL" id="MTPS01000293">
    <property type="protein sequence ID" value="ONG33403.1"/>
    <property type="molecule type" value="Genomic_DNA"/>
</dbReference>
<evidence type="ECO:0000313" key="3">
    <source>
        <dbReference type="EMBL" id="ONG33403.1"/>
    </source>
</evidence>
<protein>
    <submittedName>
        <fullName evidence="3">Uncharacterized protein</fullName>
    </submittedName>
</protein>